<dbReference type="NCBIfam" id="NF041257">
    <property type="entry name" value="GntH_guanitoxin"/>
    <property type="match status" value="1"/>
</dbReference>
<dbReference type="Pfam" id="PF00753">
    <property type="entry name" value="Lactamase_B"/>
    <property type="match status" value="1"/>
</dbReference>
<evidence type="ECO:0000313" key="4">
    <source>
        <dbReference type="Proteomes" id="UP000050786"/>
    </source>
</evidence>
<dbReference type="SMART" id="SM00849">
    <property type="entry name" value="Lactamase_B"/>
    <property type="match status" value="1"/>
</dbReference>
<dbReference type="InterPro" id="IPR044094">
    <property type="entry name" value="AtsA-like_MBL-fold"/>
</dbReference>
<proteinExistence type="predicted"/>
<dbReference type="PANTHER" id="PTHR46018:SF2">
    <property type="entry name" value="ZINC PHOSPHODIESTERASE ELAC PROTEIN 1"/>
    <property type="match status" value="1"/>
</dbReference>
<dbReference type="RefSeq" id="WP_058272151.1">
    <property type="nucleotide sequence ID" value="NZ_CYPS01000011.1"/>
</dbReference>
<dbReference type="GO" id="GO:0042781">
    <property type="term" value="F:3'-tRNA processing endoribonuclease activity"/>
    <property type="evidence" value="ECO:0007669"/>
    <property type="project" value="TreeGrafter"/>
</dbReference>
<reference evidence="4" key="1">
    <citation type="submission" date="2015-09" db="EMBL/GenBank/DDBJ databases">
        <authorList>
            <person name="Rodrigo-Torres L."/>
            <person name="Arahal D.R."/>
        </authorList>
    </citation>
    <scope>NUCLEOTIDE SEQUENCE [LARGE SCALE GENOMIC DNA]</scope>
    <source>
        <strain evidence="4">CECT 4293</strain>
    </source>
</reference>
<dbReference type="Proteomes" id="UP000050786">
    <property type="component" value="Unassembled WGS sequence"/>
</dbReference>
<dbReference type="InterPro" id="IPR001279">
    <property type="entry name" value="Metallo-B-lactamas"/>
</dbReference>
<gene>
    <name evidence="3" type="primary">rbn_1</name>
    <name evidence="3" type="ORF">RUM4293_00920</name>
</gene>
<protein>
    <submittedName>
        <fullName evidence="3">Ribonuclease BN</fullName>
        <ecNumber evidence="3">3.1.-.-</ecNumber>
    </submittedName>
</protein>
<dbReference type="SUPFAM" id="SSF56281">
    <property type="entry name" value="Metallo-hydrolase/oxidoreductase"/>
    <property type="match status" value="1"/>
</dbReference>
<dbReference type="CDD" id="cd07719">
    <property type="entry name" value="arylsulfatase_AtsA-like_MBL-fold"/>
    <property type="match status" value="1"/>
</dbReference>
<sequence>MMHSESYFRTVVLSAGIFAASATNLIAEDQGPSEWSRTEPYPNQTVYYPGTETLGPDEMRIIACGTGMPQPRLKQAAACFLVELGNGEKFIFDMGEGSYERIMALGIPLDQLDKVFLGHLHLDHAGDFPAFYFTGPVNNRLTPVRLWGPEGIKPEWGTKAWADHMMKMWAWEEATRGAAVDPRGLQLEVNEFDWKAVNNVIFDENGVQVRTLPAIHGEQAVSFLLEWNDLKFAFSSDTLPTRWWREHADGADLAIHECFTPPEFMIEKYGFEPSEAIFVGSQGHTAAQAFGKIMSETEPRLAVCYHFQNDHDIALAVYSAIRETYSGPLDLAADFMTWNVTKNEIRTRQGVPNEESFPAPVQMAKQPPDSAAEFPFSEFDLESMDLGAAEATNDMIEAFNERSGNDEVGAYTSLPFKE</sequence>
<accession>A0A0P1E1Q8</accession>
<evidence type="ECO:0000259" key="2">
    <source>
        <dbReference type="SMART" id="SM00849"/>
    </source>
</evidence>
<organism evidence="3 4">
    <name type="scientific">Ruegeria atlantica</name>
    <dbReference type="NCBI Taxonomy" id="81569"/>
    <lineage>
        <taxon>Bacteria</taxon>
        <taxon>Pseudomonadati</taxon>
        <taxon>Pseudomonadota</taxon>
        <taxon>Alphaproteobacteria</taxon>
        <taxon>Rhodobacterales</taxon>
        <taxon>Roseobacteraceae</taxon>
        <taxon>Ruegeria</taxon>
    </lineage>
</organism>
<dbReference type="InterPro" id="IPR036866">
    <property type="entry name" value="RibonucZ/Hydroxyglut_hydro"/>
</dbReference>
<feature type="domain" description="Metallo-beta-lactamase" evidence="2">
    <location>
        <begin position="76"/>
        <end position="284"/>
    </location>
</feature>
<dbReference type="AlphaFoldDB" id="A0A0P1E1Q8"/>
<evidence type="ECO:0000256" key="1">
    <source>
        <dbReference type="ARBA" id="ARBA00022801"/>
    </source>
</evidence>
<keyword evidence="4" id="KW-1185">Reference proteome</keyword>
<evidence type="ECO:0000313" key="3">
    <source>
        <dbReference type="EMBL" id="CUH42035.1"/>
    </source>
</evidence>
<dbReference type="PANTHER" id="PTHR46018">
    <property type="entry name" value="ZINC PHOSPHODIESTERASE ELAC PROTEIN 1"/>
    <property type="match status" value="1"/>
</dbReference>
<dbReference type="EMBL" id="CYPS01000011">
    <property type="protein sequence ID" value="CUH42035.1"/>
    <property type="molecule type" value="Genomic_DNA"/>
</dbReference>
<name>A0A0P1E1Q8_9RHOB</name>
<keyword evidence="1 3" id="KW-0378">Hydrolase</keyword>
<dbReference type="Gene3D" id="3.60.15.10">
    <property type="entry name" value="Ribonuclease Z/Hydroxyacylglutathione hydrolase-like"/>
    <property type="match status" value="1"/>
</dbReference>
<dbReference type="EC" id="3.1.-.-" evidence="3"/>